<dbReference type="SUPFAM" id="SSF53335">
    <property type="entry name" value="S-adenosyl-L-methionine-dependent methyltransferases"/>
    <property type="match status" value="1"/>
</dbReference>
<keyword evidence="4" id="KW-0963">Cytoplasm</keyword>
<dbReference type="EMBL" id="BRXW01000912">
    <property type="protein sequence ID" value="GMH79046.1"/>
    <property type="molecule type" value="Genomic_DNA"/>
</dbReference>
<keyword evidence="5" id="KW-0489">Methyltransferase</keyword>
<evidence type="ECO:0000256" key="2">
    <source>
        <dbReference type="ARBA" id="ARBA00004496"/>
    </source>
</evidence>
<dbReference type="InterPro" id="IPR029063">
    <property type="entry name" value="SAM-dependent_MTases_sf"/>
</dbReference>
<evidence type="ECO:0000256" key="3">
    <source>
        <dbReference type="ARBA" id="ARBA00012533"/>
    </source>
</evidence>
<sequence length="251" mass="27581">MSTFAFNFLDSDSTEKDTSTLPTPTTPIVPPVLYSPPTNPLNYPSTPLLAYPSISLTHSSTISSLPSTHDLVPGFEGGHKTWESSVDLLDVLGDCKGGTILELGCGTSLPTLYLLQKNPTSTATVIDYNLPVIQTTTFPNFHTNRLSSHVKFYSGDWNGLTDVGVGEFDVVIASETVYTVEKTQESLELVRRHLKKGGVGYVAGKRFYFGCGGGMGLFKELIDGEEFEWEVKEFDNGKSNVRDIVIMRRRK</sequence>
<evidence type="ECO:0000313" key="13">
    <source>
        <dbReference type="Proteomes" id="UP001165122"/>
    </source>
</evidence>
<feature type="domain" description="Methyltransferase" evidence="11">
    <location>
        <begin position="96"/>
        <end position="202"/>
    </location>
</feature>
<keyword evidence="6" id="KW-0808">Transferase</keyword>
<dbReference type="OrthoDB" id="1723750at2759"/>
<dbReference type="GO" id="GO:0005737">
    <property type="term" value="C:cytoplasm"/>
    <property type="evidence" value="ECO:0007669"/>
    <property type="project" value="UniProtKB-SubCell"/>
</dbReference>
<comment type="similarity">
    <text evidence="9">Belongs to the methyltransferase superfamily. METTL18 family.</text>
</comment>
<evidence type="ECO:0000256" key="7">
    <source>
        <dbReference type="ARBA" id="ARBA00022691"/>
    </source>
</evidence>
<keyword evidence="8" id="KW-0539">Nucleus</keyword>
<dbReference type="PANTHER" id="PTHR14614:SF39">
    <property type="entry name" value="HISTIDINE PROTEIN METHYLTRANSFERASE 1 HOMOLOG"/>
    <property type="match status" value="1"/>
</dbReference>
<proteinExistence type="inferred from homology"/>
<keyword evidence="7" id="KW-0949">S-adenosyl-L-methionine</keyword>
<evidence type="ECO:0000259" key="11">
    <source>
        <dbReference type="Pfam" id="PF13847"/>
    </source>
</evidence>
<evidence type="ECO:0000256" key="10">
    <source>
        <dbReference type="SAM" id="MobiDB-lite"/>
    </source>
</evidence>
<feature type="region of interest" description="Disordered" evidence="10">
    <location>
        <begin position="1"/>
        <end position="29"/>
    </location>
</feature>
<organism evidence="12 13">
    <name type="scientific">Triparma laevis f. longispina</name>
    <dbReference type="NCBI Taxonomy" id="1714387"/>
    <lineage>
        <taxon>Eukaryota</taxon>
        <taxon>Sar</taxon>
        <taxon>Stramenopiles</taxon>
        <taxon>Ochrophyta</taxon>
        <taxon>Bolidophyceae</taxon>
        <taxon>Parmales</taxon>
        <taxon>Triparmaceae</taxon>
        <taxon>Triparma</taxon>
    </lineage>
</organism>
<evidence type="ECO:0000256" key="5">
    <source>
        <dbReference type="ARBA" id="ARBA00022603"/>
    </source>
</evidence>
<dbReference type="GO" id="GO:0032259">
    <property type="term" value="P:methylation"/>
    <property type="evidence" value="ECO:0007669"/>
    <property type="project" value="UniProtKB-KW"/>
</dbReference>
<dbReference type="EC" id="2.1.1.85" evidence="3"/>
<evidence type="ECO:0000256" key="6">
    <source>
        <dbReference type="ARBA" id="ARBA00022679"/>
    </source>
</evidence>
<accession>A0A9W7AWD1</accession>
<dbReference type="GO" id="GO:0005634">
    <property type="term" value="C:nucleus"/>
    <property type="evidence" value="ECO:0007669"/>
    <property type="project" value="UniProtKB-SubCell"/>
</dbReference>
<dbReference type="GO" id="GO:0018064">
    <property type="term" value="F:protein-L-histidine N-tele-methyltransferase activity"/>
    <property type="evidence" value="ECO:0007669"/>
    <property type="project" value="UniProtKB-EC"/>
</dbReference>
<reference evidence="13" key="1">
    <citation type="journal article" date="2023" name="Commun. Biol.">
        <title>Genome analysis of Parmales, the sister group of diatoms, reveals the evolutionary specialization of diatoms from phago-mixotrophs to photoautotrophs.</title>
        <authorList>
            <person name="Ban H."/>
            <person name="Sato S."/>
            <person name="Yoshikawa S."/>
            <person name="Yamada K."/>
            <person name="Nakamura Y."/>
            <person name="Ichinomiya M."/>
            <person name="Sato N."/>
            <person name="Blanc-Mathieu R."/>
            <person name="Endo H."/>
            <person name="Kuwata A."/>
            <person name="Ogata H."/>
        </authorList>
    </citation>
    <scope>NUCLEOTIDE SEQUENCE [LARGE SCALE GENOMIC DNA]</scope>
    <source>
        <strain evidence="13">NIES 3700</strain>
    </source>
</reference>
<dbReference type="AlphaFoldDB" id="A0A9W7AWD1"/>
<comment type="subcellular location">
    <subcellularLocation>
        <location evidence="2">Cytoplasm</location>
    </subcellularLocation>
    <subcellularLocation>
        <location evidence="1">Nucleus</location>
    </subcellularLocation>
</comment>
<dbReference type="CDD" id="cd02440">
    <property type="entry name" value="AdoMet_MTases"/>
    <property type="match status" value="1"/>
</dbReference>
<comment type="caution">
    <text evidence="12">The sequence shown here is derived from an EMBL/GenBank/DDBJ whole genome shotgun (WGS) entry which is preliminary data.</text>
</comment>
<dbReference type="Proteomes" id="UP001165122">
    <property type="component" value="Unassembled WGS sequence"/>
</dbReference>
<evidence type="ECO:0000256" key="4">
    <source>
        <dbReference type="ARBA" id="ARBA00022490"/>
    </source>
</evidence>
<dbReference type="InterPro" id="IPR019410">
    <property type="entry name" value="Methyltransf_16"/>
</dbReference>
<dbReference type="PANTHER" id="PTHR14614">
    <property type="entry name" value="HEPATOCELLULAR CARCINOMA-ASSOCIATED ANTIGEN"/>
    <property type="match status" value="1"/>
</dbReference>
<evidence type="ECO:0000256" key="8">
    <source>
        <dbReference type="ARBA" id="ARBA00023242"/>
    </source>
</evidence>
<keyword evidence="13" id="KW-1185">Reference proteome</keyword>
<evidence type="ECO:0000313" key="12">
    <source>
        <dbReference type="EMBL" id="GMH79046.1"/>
    </source>
</evidence>
<protein>
    <recommendedName>
        <fullName evidence="3">protein-histidine N-methyltransferase</fullName>
        <ecNumber evidence="3">2.1.1.85</ecNumber>
    </recommendedName>
</protein>
<dbReference type="InterPro" id="IPR025714">
    <property type="entry name" value="Methyltranfer_dom"/>
</dbReference>
<dbReference type="Gene3D" id="3.40.50.150">
    <property type="entry name" value="Vaccinia Virus protein VP39"/>
    <property type="match status" value="1"/>
</dbReference>
<evidence type="ECO:0000256" key="9">
    <source>
        <dbReference type="ARBA" id="ARBA00038126"/>
    </source>
</evidence>
<evidence type="ECO:0000256" key="1">
    <source>
        <dbReference type="ARBA" id="ARBA00004123"/>
    </source>
</evidence>
<gene>
    <name evidence="12" type="ORF">TrLO_g7735</name>
</gene>
<dbReference type="Pfam" id="PF13847">
    <property type="entry name" value="Methyltransf_31"/>
    <property type="match status" value="1"/>
</dbReference>
<name>A0A9W7AWD1_9STRA</name>